<feature type="region of interest" description="Disordered" evidence="1">
    <location>
        <begin position="56"/>
        <end position="85"/>
    </location>
</feature>
<evidence type="ECO:0000313" key="2">
    <source>
        <dbReference type="EMBL" id="CAG6587439.1"/>
    </source>
</evidence>
<dbReference type="AlphaFoldDB" id="A0A8D8P3K2"/>
<name>A0A8D8P3K2_CULPI</name>
<dbReference type="EMBL" id="HBUE01319893">
    <property type="protein sequence ID" value="CAG6587438.1"/>
    <property type="molecule type" value="Transcribed_RNA"/>
</dbReference>
<dbReference type="EMBL" id="HBUE01213390">
    <property type="protein sequence ID" value="CAG6535456.1"/>
    <property type="molecule type" value="Transcribed_RNA"/>
</dbReference>
<dbReference type="EMBL" id="HBUE01319895">
    <property type="protein sequence ID" value="CAG6587440.1"/>
    <property type="molecule type" value="Transcribed_RNA"/>
</dbReference>
<evidence type="ECO:0000256" key="1">
    <source>
        <dbReference type="SAM" id="MobiDB-lite"/>
    </source>
</evidence>
<dbReference type="EMBL" id="HBUE01319897">
    <property type="protein sequence ID" value="CAG6587442.1"/>
    <property type="molecule type" value="Transcribed_RNA"/>
</dbReference>
<organism evidence="2">
    <name type="scientific">Culex pipiens</name>
    <name type="common">House mosquito</name>
    <dbReference type="NCBI Taxonomy" id="7175"/>
    <lineage>
        <taxon>Eukaryota</taxon>
        <taxon>Metazoa</taxon>
        <taxon>Ecdysozoa</taxon>
        <taxon>Arthropoda</taxon>
        <taxon>Hexapoda</taxon>
        <taxon>Insecta</taxon>
        <taxon>Pterygota</taxon>
        <taxon>Neoptera</taxon>
        <taxon>Endopterygota</taxon>
        <taxon>Diptera</taxon>
        <taxon>Nematocera</taxon>
        <taxon>Culicoidea</taxon>
        <taxon>Culicidae</taxon>
        <taxon>Culicinae</taxon>
        <taxon>Culicini</taxon>
        <taxon>Culex</taxon>
        <taxon>Culex</taxon>
    </lineage>
</organism>
<dbReference type="EMBL" id="HBUE01319896">
    <property type="protein sequence ID" value="CAG6587441.1"/>
    <property type="molecule type" value="Transcribed_RNA"/>
</dbReference>
<feature type="compositionally biased region" description="Basic residues" evidence="1">
    <location>
        <begin position="14"/>
        <end position="31"/>
    </location>
</feature>
<dbReference type="EMBL" id="HBUE01319899">
    <property type="protein sequence ID" value="CAG6587443.1"/>
    <property type="molecule type" value="Transcribed_RNA"/>
</dbReference>
<dbReference type="EMBL" id="HBUE01213392">
    <property type="protein sequence ID" value="CAG6535457.1"/>
    <property type="molecule type" value="Transcribed_RNA"/>
</dbReference>
<sequence>MPTGTSWTTESKTGRVRTKVTRKDRRLRRTSTGRCETGAAEMVPSRLRPHAVGTRAIPTAPVAPAAAPETSTAPAPSPRTTPSSSRFVSIWPARRTSLWTRTARGLFSALLTELRFKKEGLYLC</sequence>
<dbReference type="EMBL" id="HBUE01213387">
    <property type="protein sequence ID" value="CAG6535453.1"/>
    <property type="molecule type" value="Transcribed_RNA"/>
</dbReference>
<dbReference type="EMBL" id="HBUE01319894">
    <property type="protein sequence ID" value="CAG6587439.1"/>
    <property type="molecule type" value="Transcribed_RNA"/>
</dbReference>
<reference evidence="2" key="1">
    <citation type="submission" date="2021-05" db="EMBL/GenBank/DDBJ databases">
        <authorList>
            <person name="Alioto T."/>
            <person name="Alioto T."/>
            <person name="Gomez Garrido J."/>
        </authorList>
    </citation>
    <scope>NUCLEOTIDE SEQUENCE</scope>
</reference>
<accession>A0A8D8P3K2</accession>
<proteinExistence type="predicted"/>
<dbReference type="EMBL" id="HBUE01213386">
    <property type="protein sequence ID" value="CAG6535452.1"/>
    <property type="molecule type" value="Transcribed_RNA"/>
</dbReference>
<protein>
    <submittedName>
        <fullName evidence="2">(northern house mosquito) hypothetical protein</fullName>
    </submittedName>
</protein>
<dbReference type="EMBL" id="HBUE01213389">
    <property type="protein sequence ID" value="CAG6535455.1"/>
    <property type="molecule type" value="Transcribed_RNA"/>
</dbReference>
<dbReference type="EMBL" id="HBUE01213388">
    <property type="protein sequence ID" value="CAG6535454.1"/>
    <property type="molecule type" value="Transcribed_RNA"/>
</dbReference>
<feature type="region of interest" description="Disordered" evidence="1">
    <location>
        <begin position="1"/>
        <end position="40"/>
    </location>
</feature>
<feature type="compositionally biased region" description="Polar residues" evidence="1">
    <location>
        <begin position="1"/>
        <end position="10"/>
    </location>
</feature>